<name>A0A1Y2HBZ0_9FUNG</name>
<gene>
    <name evidence="1" type="ORF">BCR44DRAFT_249936</name>
</gene>
<dbReference type="OrthoDB" id="2506088at2759"/>
<evidence type="ECO:0000313" key="2">
    <source>
        <dbReference type="Proteomes" id="UP000193411"/>
    </source>
</evidence>
<protein>
    <submittedName>
        <fullName evidence="1">Uncharacterized protein</fullName>
    </submittedName>
</protein>
<comment type="caution">
    <text evidence="1">The sequence shown here is derived from an EMBL/GenBank/DDBJ whole genome shotgun (WGS) entry which is preliminary data.</text>
</comment>
<proteinExistence type="predicted"/>
<keyword evidence="2" id="KW-1185">Reference proteome</keyword>
<dbReference type="Proteomes" id="UP000193411">
    <property type="component" value="Unassembled WGS sequence"/>
</dbReference>
<accession>A0A1Y2HBZ0</accession>
<reference evidence="1 2" key="1">
    <citation type="submission" date="2016-07" db="EMBL/GenBank/DDBJ databases">
        <title>Pervasive Adenine N6-methylation of Active Genes in Fungi.</title>
        <authorList>
            <consortium name="DOE Joint Genome Institute"/>
            <person name="Mondo S.J."/>
            <person name="Dannebaum R.O."/>
            <person name="Kuo R.C."/>
            <person name="Labutti K."/>
            <person name="Haridas S."/>
            <person name="Kuo A."/>
            <person name="Salamov A."/>
            <person name="Ahrendt S.R."/>
            <person name="Lipzen A."/>
            <person name="Sullivan W."/>
            <person name="Andreopoulos W.B."/>
            <person name="Clum A."/>
            <person name="Lindquist E."/>
            <person name="Daum C."/>
            <person name="Ramamoorthy G.K."/>
            <person name="Gryganskyi A."/>
            <person name="Culley D."/>
            <person name="Magnuson J.K."/>
            <person name="James T.Y."/>
            <person name="O'Malley M.A."/>
            <person name="Stajich J.E."/>
            <person name="Spatafora J.W."/>
            <person name="Visel A."/>
            <person name="Grigoriev I.V."/>
        </authorList>
    </citation>
    <scope>NUCLEOTIDE SEQUENCE [LARGE SCALE GENOMIC DNA]</scope>
    <source>
        <strain evidence="1 2">PL171</strain>
    </source>
</reference>
<dbReference type="AlphaFoldDB" id="A0A1Y2HBZ0"/>
<dbReference type="EMBL" id="MCFL01000065">
    <property type="protein sequence ID" value="ORZ31203.1"/>
    <property type="molecule type" value="Genomic_DNA"/>
</dbReference>
<evidence type="ECO:0000313" key="1">
    <source>
        <dbReference type="EMBL" id="ORZ31203.1"/>
    </source>
</evidence>
<organism evidence="1 2">
    <name type="scientific">Catenaria anguillulae PL171</name>
    <dbReference type="NCBI Taxonomy" id="765915"/>
    <lineage>
        <taxon>Eukaryota</taxon>
        <taxon>Fungi</taxon>
        <taxon>Fungi incertae sedis</taxon>
        <taxon>Blastocladiomycota</taxon>
        <taxon>Blastocladiomycetes</taxon>
        <taxon>Blastocladiales</taxon>
        <taxon>Catenariaceae</taxon>
        <taxon>Catenaria</taxon>
    </lineage>
</organism>
<sequence length="219" mass="25385">MATQYQDANVVKYDPKKKKIQVSPSFRWFPFPSKLHGLLHYICNTDPTFTRRHTRSVIWLLKEAGVKNVPCYEEIAALRDVIPAPVIHRANCVDGRVGIFYFLPVSESIKFWAVHPEVYQHISTLPRQNGGVVRDFMDTPRAREVSESLRIANIVHRDEFYFVDDFVLWRDAAGGRHFGRIRRLERSRATTIGELDDMQCNVVVTITRCIEHEGQVCTR</sequence>